<accession>G2LQ59</accession>
<dbReference type="PATRIC" id="fig|1005057.4.peg.535"/>
<dbReference type="HOGENOM" id="CLU_753720_0_0_6"/>
<dbReference type="Proteomes" id="UP000006139">
    <property type="component" value="Chromosome"/>
</dbReference>
<organism evidence="1 2">
    <name type="scientific">Buchnera aphidicola str. Ua</name>
    <name type="common">Uroleucon ambrosiae</name>
    <dbReference type="NCBI Taxonomy" id="1005057"/>
    <lineage>
        <taxon>Bacteria</taxon>
        <taxon>Pseudomonadati</taxon>
        <taxon>Pseudomonadota</taxon>
        <taxon>Gammaproteobacteria</taxon>
        <taxon>Enterobacterales</taxon>
        <taxon>Erwiniaceae</taxon>
        <taxon>Buchnera</taxon>
    </lineage>
</organism>
<protein>
    <submittedName>
        <fullName evidence="1">Uncharacterized protein</fullName>
    </submittedName>
</protein>
<dbReference type="AlphaFoldDB" id="G2LQ59"/>
<sequence length="369" mass="44032">MLNPSELHDFIQKIELYHNKLLNLNVSNTNKNFFNQLKKTVEDTYKKIKIHTTNFFDTAILKHFLFPFNNTNVTKHKKNTSLMPLSIYVQQLKSTIESSKNFIRTIIENIRYKGKIKIINQSNNNPTHPQNQSSFPDLETVIVNSNDNQDNYYPFDRFDQTFDAEKRKQILNIDSDFKNRMNTSIQKSYYHDFFNEYKWTVLDEFNTLQNIDVIIQKFQEKYEYLKLSNKLEESFMTDSNPFLVMIDNHLIPIDTRQKMIEDFKNTVPNIEHQILISTYANKKFLREAYLEFMSKHPEINQYKLINSQHTYKIYHLNDGAIKLIATHRSDLENPNHHSTQKQHKSFGIRATIVFPPNREPIMKYSHFLN</sequence>
<reference evidence="1 2" key="1">
    <citation type="journal article" date="2011" name="PLoS Genet.">
        <title>Sequence conservation and functional constraint on intergenic spacers in reduced genomes of the obligate symbiont buchnera.</title>
        <authorList>
            <person name="Degnan P.H."/>
            <person name="Ochman H."/>
            <person name="Moran N.A."/>
        </authorList>
    </citation>
    <scope>NUCLEOTIDE SEQUENCE [LARGE SCALE GENOMIC DNA]</scope>
    <source>
        <strain evidence="1 2">Ua</strain>
    </source>
</reference>
<gene>
    <name evidence="1" type="primary">yba3</name>
    <name evidence="1" type="ORF">BUAMB_557</name>
</gene>
<evidence type="ECO:0000313" key="2">
    <source>
        <dbReference type="Proteomes" id="UP000006139"/>
    </source>
</evidence>
<dbReference type="KEGG" id="buh:BUAMB_557"/>
<name>G2LQ59_BUCUM</name>
<dbReference type="eggNOG" id="ENOG502ZKGP">
    <property type="taxonomic scope" value="Bacteria"/>
</dbReference>
<proteinExistence type="predicted"/>
<dbReference type="EMBL" id="CP002648">
    <property type="protein sequence ID" value="AEO08346.1"/>
    <property type="molecule type" value="Genomic_DNA"/>
</dbReference>
<evidence type="ECO:0000313" key="1">
    <source>
        <dbReference type="EMBL" id="AEO08346.1"/>
    </source>
</evidence>